<proteinExistence type="inferred from homology"/>
<dbReference type="EMBL" id="UIVS01000001">
    <property type="protein sequence ID" value="SVP89989.1"/>
    <property type="molecule type" value="Genomic_DNA"/>
</dbReference>
<dbReference type="Pfam" id="PF08662">
    <property type="entry name" value="eIF2A"/>
    <property type="match status" value="1"/>
</dbReference>
<evidence type="ECO:0000256" key="4">
    <source>
        <dbReference type="ARBA" id="ARBA00022574"/>
    </source>
</evidence>
<sequence>MEVLADGLNGVSLRDHSMASDHWFLVALMEKLELFREYSDISKSFVCLLKESSNSIQLTELESSKVLKSLNLPNDSVLKEVVFSPLDTFLTVLTSWSESNPNNLVVYNLKDPNYSVVLSLPYEKSYVVSRFPTWTQDESFCILRVMDEIKVWKNNDFSKLYSSFTVNLTPESVTNDTSNSPPTDKTDSLPTDKTNSLLSRGNNYLTTDKTNTLPTRVTNSSPTSKTNSLPSSATISLSPPKPIFNKEFDASEEGELFWNSKGTSVLFRTFANSVKGLASYYGANSLYLINLNNSKFKTISTVNDGIIHDISWSRNGKDFLLLKGPMPAEIDLYDGVTGLKTLSFGKNNRNTVKRDPFDRLVLMGGFGNLRGEIDIWDMKTKKKISQSKSECSVSCEFSPDGMYFVTATTVPRMRVDCCFKIFSYSGKLVQRVDFEELYHVYVRNPKFKFRQRDPSPSVTLENSTTSTPLYRPPGSLSGPKIIKQTNIPANTAVPVINKPKLVGPPGADAALLSAASRIKKKNRNKK</sequence>
<dbReference type="PANTHER" id="PTHR13227:SF0">
    <property type="entry name" value="EUKARYOTIC TRANSLATION INITIATION FACTOR 2A"/>
    <property type="match status" value="1"/>
</dbReference>
<gene>
    <name evidence="10" type="ORF">TAT_000069700</name>
    <name evidence="11" type="ORF">TAV_000069200</name>
</gene>
<organism evidence="11">
    <name type="scientific">Theileria annulata</name>
    <dbReference type="NCBI Taxonomy" id="5874"/>
    <lineage>
        <taxon>Eukaryota</taxon>
        <taxon>Sar</taxon>
        <taxon>Alveolata</taxon>
        <taxon>Apicomplexa</taxon>
        <taxon>Aconoidasida</taxon>
        <taxon>Piroplasmida</taxon>
        <taxon>Theileriidae</taxon>
        <taxon>Theileria</taxon>
    </lineage>
</organism>
<evidence type="ECO:0000256" key="2">
    <source>
        <dbReference type="ARBA" id="ARBA00013819"/>
    </source>
</evidence>
<dbReference type="InterPro" id="IPR011387">
    <property type="entry name" value="TIF2A"/>
</dbReference>
<evidence type="ECO:0000256" key="6">
    <source>
        <dbReference type="ARBA" id="ARBA00022845"/>
    </source>
</evidence>
<reference evidence="11" key="1">
    <citation type="submission" date="2018-07" db="EMBL/GenBank/DDBJ databases">
        <authorList>
            <person name="Quirk P.G."/>
            <person name="Krulwich T.A."/>
        </authorList>
    </citation>
    <scope>NUCLEOTIDE SEQUENCE</scope>
    <source>
        <strain evidence="11">Anand</strain>
    </source>
</reference>
<dbReference type="VEuPathDB" id="PiroplasmaDB:TA06085"/>
<evidence type="ECO:0000259" key="9">
    <source>
        <dbReference type="Pfam" id="PF08662"/>
    </source>
</evidence>
<dbReference type="GO" id="GO:0003743">
    <property type="term" value="F:translation initiation factor activity"/>
    <property type="evidence" value="ECO:0007669"/>
    <property type="project" value="UniProtKB-KW"/>
</dbReference>
<feature type="region of interest" description="Disordered" evidence="8">
    <location>
        <begin position="171"/>
        <end position="234"/>
    </location>
</feature>
<accession>A0A3B0MXP8</accession>
<evidence type="ECO:0000256" key="7">
    <source>
        <dbReference type="ARBA" id="ARBA00022917"/>
    </source>
</evidence>
<comment type="similarity">
    <text evidence="1">Belongs to the WD repeat EIF2A family.</text>
</comment>
<evidence type="ECO:0000313" key="11">
    <source>
        <dbReference type="EMBL" id="SVP89989.1"/>
    </source>
</evidence>
<name>A0A3B0MXP8_THEAN</name>
<dbReference type="AlphaFoldDB" id="A0A3B0MXP8"/>
<evidence type="ECO:0000313" key="10">
    <source>
        <dbReference type="EMBL" id="SVP88845.1"/>
    </source>
</evidence>
<evidence type="ECO:0000256" key="5">
    <source>
        <dbReference type="ARBA" id="ARBA00022737"/>
    </source>
</evidence>
<feature type="domain" description="Translation initiation factor beta propellor-like" evidence="9">
    <location>
        <begin position="246"/>
        <end position="440"/>
    </location>
</feature>
<evidence type="ECO:0000256" key="1">
    <source>
        <dbReference type="ARBA" id="ARBA00009573"/>
    </source>
</evidence>
<evidence type="ECO:0000256" key="8">
    <source>
        <dbReference type="SAM" id="MobiDB-lite"/>
    </source>
</evidence>
<dbReference type="EMBL" id="UIVT01000001">
    <property type="protein sequence ID" value="SVP88845.1"/>
    <property type="molecule type" value="Genomic_DNA"/>
</dbReference>
<dbReference type="SUPFAM" id="SSF82171">
    <property type="entry name" value="DPP6 N-terminal domain-like"/>
    <property type="match status" value="1"/>
</dbReference>
<dbReference type="GO" id="GO:0006417">
    <property type="term" value="P:regulation of translation"/>
    <property type="evidence" value="ECO:0007669"/>
    <property type="project" value="UniProtKB-KW"/>
</dbReference>
<dbReference type="GO" id="GO:0022627">
    <property type="term" value="C:cytosolic small ribosomal subunit"/>
    <property type="evidence" value="ECO:0007669"/>
    <property type="project" value="TreeGrafter"/>
</dbReference>
<feature type="compositionally biased region" description="Polar residues" evidence="8">
    <location>
        <begin position="454"/>
        <end position="468"/>
    </location>
</feature>
<feature type="region of interest" description="Disordered" evidence="8">
    <location>
        <begin position="452"/>
        <end position="480"/>
    </location>
</feature>
<keyword evidence="3 11" id="KW-0396">Initiation factor</keyword>
<dbReference type="GO" id="GO:0000049">
    <property type="term" value="F:tRNA binding"/>
    <property type="evidence" value="ECO:0007669"/>
    <property type="project" value="TreeGrafter"/>
</dbReference>
<protein>
    <recommendedName>
        <fullName evidence="2">Eukaryotic translation initiation factor 2A</fullName>
    </recommendedName>
</protein>
<evidence type="ECO:0000256" key="3">
    <source>
        <dbReference type="ARBA" id="ARBA00022540"/>
    </source>
</evidence>
<dbReference type="Gene3D" id="2.130.10.10">
    <property type="entry name" value="YVTN repeat-like/Quinoprotein amine dehydrogenase"/>
    <property type="match status" value="1"/>
</dbReference>
<dbReference type="GO" id="GO:0003729">
    <property type="term" value="F:mRNA binding"/>
    <property type="evidence" value="ECO:0007669"/>
    <property type="project" value="TreeGrafter"/>
</dbReference>
<dbReference type="PANTHER" id="PTHR13227">
    <property type="entry name" value="EUKARYOTIC TRANSLATION INITIATION FACTOR 2A"/>
    <property type="match status" value="1"/>
</dbReference>
<keyword evidence="6" id="KW-0810">Translation regulation</keyword>
<dbReference type="InterPro" id="IPR015943">
    <property type="entry name" value="WD40/YVTN_repeat-like_dom_sf"/>
</dbReference>
<dbReference type="GO" id="GO:0043022">
    <property type="term" value="F:ribosome binding"/>
    <property type="evidence" value="ECO:0007669"/>
    <property type="project" value="TreeGrafter"/>
</dbReference>
<dbReference type="InterPro" id="IPR013979">
    <property type="entry name" value="TIF_beta_prop-like"/>
</dbReference>
<keyword evidence="7" id="KW-0648">Protein biosynthesis</keyword>
<keyword evidence="4" id="KW-0853">WD repeat</keyword>
<keyword evidence="5" id="KW-0677">Repeat</keyword>